<dbReference type="InterPro" id="IPR027094">
    <property type="entry name" value="Mitofusin_fam"/>
</dbReference>
<dbReference type="Proteomes" id="UP000245380">
    <property type="component" value="Unassembled WGS sequence"/>
</dbReference>
<dbReference type="EMBL" id="MPDK01000004">
    <property type="protein sequence ID" value="PWI58314.1"/>
    <property type="molecule type" value="Genomic_DNA"/>
</dbReference>
<keyword evidence="8" id="KW-1185">Reference proteome</keyword>
<protein>
    <recommendedName>
        <fullName evidence="6">Dynamin N-terminal domain-containing protein</fullName>
    </recommendedName>
</protein>
<evidence type="ECO:0000256" key="2">
    <source>
        <dbReference type="ARBA" id="ARBA00022741"/>
    </source>
</evidence>
<evidence type="ECO:0000313" key="7">
    <source>
        <dbReference type="EMBL" id="PWI58314.1"/>
    </source>
</evidence>
<dbReference type="GO" id="GO:0016020">
    <property type="term" value="C:membrane"/>
    <property type="evidence" value="ECO:0007669"/>
    <property type="project" value="UniProtKB-SubCell"/>
</dbReference>
<evidence type="ECO:0000259" key="6">
    <source>
        <dbReference type="Pfam" id="PF00350"/>
    </source>
</evidence>
<dbReference type="PANTHER" id="PTHR10465">
    <property type="entry name" value="TRANSMEMBRANE GTPASE FZO1"/>
    <property type="match status" value="1"/>
</dbReference>
<reference evidence="7 8" key="1">
    <citation type="submission" date="2016-11" db="EMBL/GenBank/DDBJ databases">
        <title>Comparative genomics of Acidibacillus ferroxidans species.</title>
        <authorList>
            <person name="Oliveira G."/>
            <person name="Nunes G."/>
            <person name="Oliveira R."/>
            <person name="Araujo F."/>
            <person name="Salim A."/>
            <person name="Scholte L."/>
            <person name="Morais D."/>
            <person name="Nancucheo I."/>
            <person name="Johnson D.B."/>
            <person name="Grail B."/>
            <person name="Bittencourt J."/>
            <person name="Valadares R."/>
        </authorList>
    </citation>
    <scope>NUCLEOTIDE SEQUENCE [LARGE SCALE GENOMIC DNA]</scope>
    <source>
        <strain evidence="7 8">Y002</strain>
    </source>
</reference>
<dbReference type="Gene3D" id="3.40.50.300">
    <property type="entry name" value="P-loop containing nucleotide triphosphate hydrolases"/>
    <property type="match status" value="1"/>
</dbReference>
<evidence type="ECO:0000256" key="3">
    <source>
        <dbReference type="ARBA" id="ARBA00022801"/>
    </source>
</evidence>
<proteinExistence type="predicted"/>
<dbReference type="InterPro" id="IPR045063">
    <property type="entry name" value="Dynamin_N"/>
</dbReference>
<dbReference type="RefSeq" id="WP_181362869.1">
    <property type="nucleotide sequence ID" value="NZ_MPDK01000004.1"/>
</dbReference>
<dbReference type="Pfam" id="PF00350">
    <property type="entry name" value="Dynamin_N"/>
    <property type="match status" value="1"/>
</dbReference>
<keyword evidence="4" id="KW-0342">GTP-binding</keyword>
<gene>
    <name evidence="7" type="ORF">BM613_03565</name>
</gene>
<dbReference type="PANTHER" id="PTHR10465:SF0">
    <property type="entry name" value="SARCALUMENIN"/>
    <property type="match status" value="1"/>
</dbReference>
<dbReference type="GO" id="GO:0005525">
    <property type="term" value="F:GTP binding"/>
    <property type="evidence" value="ECO:0007669"/>
    <property type="project" value="UniProtKB-KW"/>
</dbReference>
<sequence>MNITEQDVIKTIEALQTAAAACVHPLVQPYAKSLQERAERLRSQQFTVAFFGAFSAGKSSLINALLGEQVLPVSPNPTTAAINRILPPTEQDSEGTIRVILKDRETIMQEVARSAEMLQLPSSFQELASRLEAVDVATLTERLKPHYSYLRGVLRGYADIEQHLGQTITILASELRQMVANEEQAAFVSRVDLYRTSELSKAGVILVDTPGVDSLHARHTDVAFRYMRDADAIVFVTYYNHAFSQSDREFLMQLGRVKEALATDALFFVINAADLSANSEELESVKKHVDSNLAKLGVRLNKLYTVSSQLGLAASLLAQQEQVSPSIERMVRQRLRLSSDSPFPRVEDLRQRAGVEDLRQEITQCTRGRLVAASIEAANQELASVFESIEGYVRTLRGDRVTGLQEFANQKQQADQLQQVFSQDIELDEVALEQEIRELLYHVKQRIRFSHFDLIVQAFHPSFFTRGDDREIQSALEEWVRLLALIVEQEVRATGIRIVRSAKRIVLERSKRVTVAAKAPPLGIVLHLDELPAVPDDFPLQAQFEVPTQVQKLAQKECKNVQQFFEQGGRKRLSDQLEPFATIWVDQYLEQIQQWFVHRQQMWIREAQRALRVSLEKEVTSFLALKRQAIDDESALLSLTETLRVWPKN</sequence>
<dbReference type="InterPro" id="IPR027417">
    <property type="entry name" value="P-loop_NTPase"/>
</dbReference>
<dbReference type="AlphaFoldDB" id="A0A2U3DAK4"/>
<dbReference type="GO" id="GO:0003924">
    <property type="term" value="F:GTPase activity"/>
    <property type="evidence" value="ECO:0007669"/>
    <property type="project" value="InterPro"/>
</dbReference>
<feature type="domain" description="Dynamin N-terminal" evidence="6">
    <location>
        <begin position="48"/>
        <end position="271"/>
    </location>
</feature>
<name>A0A2U3DAK4_SULT2</name>
<organism evidence="7 8">
    <name type="scientific">Sulfoacidibacillus thermotolerans</name>
    <name type="common">Acidibacillus sulfuroxidans</name>
    <dbReference type="NCBI Taxonomy" id="1765684"/>
    <lineage>
        <taxon>Bacteria</taxon>
        <taxon>Bacillati</taxon>
        <taxon>Bacillota</taxon>
        <taxon>Bacilli</taxon>
        <taxon>Bacillales</taxon>
        <taxon>Alicyclobacillaceae</taxon>
        <taxon>Sulfoacidibacillus</taxon>
    </lineage>
</organism>
<comment type="subcellular location">
    <subcellularLocation>
        <location evidence="1">Membrane</location>
    </subcellularLocation>
</comment>
<evidence type="ECO:0000256" key="1">
    <source>
        <dbReference type="ARBA" id="ARBA00004370"/>
    </source>
</evidence>
<evidence type="ECO:0000313" key="8">
    <source>
        <dbReference type="Proteomes" id="UP000245380"/>
    </source>
</evidence>
<comment type="caution">
    <text evidence="7">The sequence shown here is derived from an EMBL/GenBank/DDBJ whole genome shotgun (WGS) entry which is preliminary data.</text>
</comment>
<dbReference type="SUPFAM" id="SSF52540">
    <property type="entry name" value="P-loop containing nucleoside triphosphate hydrolases"/>
    <property type="match status" value="1"/>
</dbReference>
<dbReference type="CDD" id="cd09912">
    <property type="entry name" value="DLP_2"/>
    <property type="match status" value="1"/>
</dbReference>
<keyword evidence="3" id="KW-0378">Hydrolase</keyword>
<accession>A0A2U3DAK4</accession>
<evidence type="ECO:0000256" key="4">
    <source>
        <dbReference type="ARBA" id="ARBA00023134"/>
    </source>
</evidence>
<keyword evidence="5" id="KW-0472">Membrane</keyword>
<keyword evidence="2" id="KW-0547">Nucleotide-binding</keyword>
<evidence type="ECO:0000256" key="5">
    <source>
        <dbReference type="ARBA" id="ARBA00023136"/>
    </source>
</evidence>